<dbReference type="SMART" id="SM00871">
    <property type="entry name" value="AraC_E_bind"/>
    <property type="match status" value="1"/>
</dbReference>
<evidence type="ECO:0000313" key="2">
    <source>
        <dbReference type="EMBL" id="MEC0242168.1"/>
    </source>
</evidence>
<dbReference type="EMBL" id="JARLKZ010000015">
    <property type="protein sequence ID" value="MEC0242168.1"/>
    <property type="molecule type" value="Genomic_DNA"/>
</dbReference>
<dbReference type="InterPro" id="IPR053182">
    <property type="entry name" value="YobU-like_regulator"/>
</dbReference>
<dbReference type="InterPro" id="IPR010499">
    <property type="entry name" value="AraC_E-bd"/>
</dbReference>
<dbReference type="Proteomes" id="UP001344632">
    <property type="component" value="Unassembled WGS sequence"/>
</dbReference>
<evidence type="ECO:0000259" key="1">
    <source>
        <dbReference type="SMART" id="SM00871"/>
    </source>
</evidence>
<dbReference type="PANTHER" id="PTHR36444:SF3">
    <property type="entry name" value="TRANSCRIPTIONAL ACTIVATOR, PUTATIVE-RELATED"/>
    <property type="match status" value="1"/>
</dbReference>
<dbReference type="PANTHER" id="PTHR36444">
    <property type="entry name" value="TRANSCRIPTIONAL REGULATOR PROTEIN YOBU-RELATED"/>
    <property type="match status" value="1"/>
</dbReference>
<feature type="domain" description="AraC effector-binding" evidence="1">
    <location>
        <begin position="1"/>
        <end position="157"/>
    </location>
</feature>
<reference evidence="2 3" key="1">
    <citation type="submission" date="2023-03" db="EMBL/GenBank/DDBJ databases">
        <title>Bacillus Genome Sequencing.</title>
        <authorList>
            <person name="Dunlap C."/>
        </authorList>
    </citation>
    <scope>NUCLEOTIDE SEQUENCE [LARGE SCALE GENOMIC DNA]</scope>
    <source>
        <strain evidence="2 3">BD-525</strain>
    </source>
</reference>
<dbReference type="InterPro" id="IPR029441">
    <property type="entry name" value="Cass2"/>
</dbReference>
<proteinExistence type="predicted"/>
<comment type="caution">
    <text evidence="2">The sequence shown here is derived from an EMBL/GenBank/DDBJ whole genome shotgun (WGS) entry which is preliminary data.</text>
</comment>
<evidence type="ECO:0000313" key="3">
    <source>
        <dbReference type="Proteomes" id="UP001344632"/>
    </source>
</evidence>
<protein>
    <submittedName>
        <fullName evidence="2">GyrI-like domain-containing protein</fullName>
    </submittedName>
</protein>
<name>A0ABU6GSH8_9BACL</name>
<dbReference type="SUPFAM" id="SSF55136">
    <property type="entry name" value="Probable bacterial effector-binding domain"/>
    <property type="match status" value="1"/>
</dbReference>
<organism evidence="2 3">
    <name type="scientific">Paenibacillus dokdonensis</name>
    <dbReference type="NCBI Taxonomy" id="2567944"/>
    <lineage>
        <taxon>Bacteria</taxon>
        <taxon>Bacillati</taxon>
        <taxon>Bacillota</taxon>
        <taxon>Bacilli</taxon>
        <taxon>Bacillales</taxon>
        <taxon>Paenibacillaceae</taxon>
        <taxon>Paenibacillus</taxon>
    </lineage>
</organism>
<gene>
    <name evidence="2" type="ORF">P4H66_20395</name>
</gene>
<dbReference type="Pfam" id="PF14526">
    <property type="entry name" value="Cass2"/>
    <property type="match status" value="1"/>
</dbReference>
<keyword evidence="3" id="KW-1185">Reference proteome</keyword>
<accession>A0ABU6GSH8</accession>
<dbReference type="Gene3D" id="3.20.80.10">
    <property type="entry name" value="Regulatory factor, effector binding domain"/>
    <property type="match status" value="1"/>
</dbReference>
<dbReference type="InterPro" id="IPR011256">
    <property type="entry name" value="Reg_factor_effector_dom_sf"/>
</dbReference>
<sequence length="159" mass="18019">MEFQIIEKEAFTVTGKMREVSTKDGSNLIDIPAFWQECGRDETFMKLEALGEDHDMLGICMDFDGQGGFHYLIGVRTAADQADTEEFVSRVIPAAAWAVFTSIGPMPGAIQQVWQQIYQDWFPTSGYQHAPGPELEVYPPGDTMRDDYRCEVWIPVMQK</sequence>
<dbReference type="RefSeq" id="WP_326089916.1">
    <property type="nucleotide sequence ID" value="NZ_JARLKZ010000015.1"/>
</dbReference>